<sequence length="197" mass="20043">MTEALAGAEGLAVAERAAVAERGAGAETLGAVGGGVPVGVTARPAVHLAPDVLAGALALPAPPVGEAVDEFQAAPAGVVTAGVPGRRGAVAGVGHLDPYRAGVVAVGVRQADPQHGRGTGVHHGVGDEFGDQQEQRLGHRFIGRYPRAQQPGAGPPAGPAHLGGVREDIGLHLKHLHRSHHPNRRTHRLAPPRRHVL</sequence>
<dbReference type="EMBL" id="CP003219">
    <property type="protein sequence ID" value="AEW94731.1"/>
    <property type="molecule type" value="Genomic_DNA"/>
</dbReference>
<evidence type="ECO:0000256" key="1">
    <source>
        <dbReference type="SAM" id="MobiDB-lite"/>
    </source>
</evidence>
<evidence type="ECO:0000313" key="3">
    <source>
        <dbReference type="Proteomes" id="UP000007842"/>
    </source>
</evidence>
<feature type="region of interest" description="Disordered" evidence="1">
    <location>
        <begin position="177"/>
        <end position="197"/>
    </location>
</feature>
<name>G8WRX1_STREN</name>
<dbReference type="AlphaFoldDB" id="G8WRX1"/>
<proteinExistence type="predicted"/>
<gene>
    <name evidence="2" type="ordered locus">SCATT_23600</name>
</gene>
<reference evidence="3" key="1">
    <citation type="submission" date="2011-12" db="EMBL/GenBank/DDBJ databases">
        <title>Complete genome sequence of Streptomyces cattleya strain DSM 46488.</title>
        <authorList>
            <person name="Ou H.-Y."/>
            <person name="Li P."/>
            <person name="Zhao C."/>
            <person name="O'Hagan D."/>
            <person name="Deng Z."/>
        </authorList>
    </citation>
    <scope>NUCLEOTIDE SEQUENCE [LARGE SCALE GENOMIC DNA]</scope>
    <source>
        <strain evidence="3">ATCC 35852 / DSM 46488 / JCM 4925 / NBRC 14057 / NRRL 8057</strain>
    </source>
</reference>
<evidence type="ECO:0000313" key="2">
    <source>
        <dbReference type="EMBL" id="AEW94731.1"/>
    </source>
</evidence>
<organism evidence="2 3">
    <name type="scientific">Streptantibioticus cattleyicolor (strain ATCC 35852 / DSM 46488 / JCM 4925 / NBRC 14057 / NRRL 8057)</name>
    <name type="common">Streptomyces cattleya</name>
    <dbReference type="NCBI Taxonomy" id="1003195"/>
    <lineage>
        <taxon>Bacteria</taxon>
        <taxon>Bacillati</taxon>
        <taxon>Actinomycetota</taxon>
        <taxon>Actinomycetes</taxon>
        <taxon>Kitasatosporales</taxon>
        <taxon>Streptomycetaceae</taxon>
        <taxon>Streptantibioticus</taxon>
    </lineage>
</organism>
<protein>
    <submittedName>
        <fullName evidence="2">Uncharacterized protein</fullName>
    </submittedName>
</protein>
<accession>G8WRX1</accession>
<keyword evidence="3" id="KW-1185">Reference proteome</keyword>
<dbReference type="HOGENOM" id="CLU_1383460_0_0_11"/>
<dbReference type="Proteomes" id="UP000007842">
    <property type="component" value="Chromosome"/>
</dbReference>
<dbReference type="PATRIC" id="fig|1003195.29.peg.2365"/>
<dbReference type="KEGG" id="scy:SCATT_23600"/>